<protein>
    <submittedName>
        <fullName evidence="2">Uncharacterized protein</fullName>
    </submittedName>
</protein>
<dbReference type="RefSeq" id="WP_344823793.1">
    <property type="nucleotide sequence ID" value="NZ_BAABEZ010000014.1"/>
</dbReference>
<dbReference type="EMBL" id="BAABEZ010000014">
    <property type="protein sequence ID" value="GAA4452454.1"/>
    <property type="molecule type" value="Genomic_DNA"/>
</dbReference>
<comment type="caution">
    <text evidence="2">The sequence shown here is derived from an EMBL/GenBank/DDBJ whole genome shotgun (WGS) entry which is preliminary data.</text>
</comment>
<accession>A0ABP8MNV8</accession>
<dbReference type="Proteomes" id="UP001501410">
    <property type="component" value="Unassembled WGS sequence"/>
</dbReference>
<keyword evidence="1" id="KW-0175">Coiled coil</keyword>
<name>A0ABP8MNV8_9BACT</name>
<reference evidence="3" key="1">
    <citation type="journal article" date="2019" name="Int. J. Syst. Evol. Microbiol.">
        <title>The Global Catalogue of Microorganisms (GCM) 10K type strain sequencing project: providing services to taxonomists for standard genome sequencing and annotation.</title>
        <authorList>
            <consortium name="The Broad Institute Genomics Platform"/>
            <consortium name="The Broad Institute Genome Sequencing Center for Infectious Disease"/>
            <person name="Wu L."/>
            <person name="Ma J."/>
        </authorList>
    </citation>
    <scope>NUCLEOTIDE SEQUENCE [LARGE SCALE GENOMIC DNA]</scope>
    <source>
        <strain evidence="3">JCM 31921</strain>
    </source>
</reference>
<sequence length="76" mass="8441">MTIAKETQEIIKAAKAASQMAQREAKALELVVRLILNGTIYDKYPDGKMIAVGAVERKQNLKLKKGMVLKLKNEQA</sequence>
<proteinExistence type="predicted"/>
<keyword evidence="3" id="KW-1185">Reference proteome</keyword>
<gene>
    <name evidence="2" type="ORF">GCM10023092_11510</name>
</gene>
<evidence type="ECO:0000313" key="2">
    <source>
        <dbReference type="EMBL" id="GAA4452454.1"/>
    </source>
</evidence>
<organism evidence="2 3">
    <name type="scientific">Rurimicrobium arvi</name>
    <dbReference type="NCBI Taxonomy" id="2049916"/>
    <lineage>
        <taxon>Bacteria</taxon>
        <taxon>Pseudomonadati</taxon>
        <taxon>Bacteroidota</taxon>
        <taxon>Chitinophagia</taxon>
        <taxon>Chitinophagales</taxon>
        <taxon>Chitinophagaceae</taxon>
        <taxon>Rurimicrobium</taxon>
    </lineage>
</organism>
<evidence type="ECO:0000256" key="1">
    <source>
        <dbReference type="SAM" id="Coils"/>
    </source>
</evidence>
<evidence type="ECO:0000313" key="3">
    <source>
        <dbReference type="Proteomes" id="UP001501410"/>
    </source>
</evidence>
<feature type="coiled-coil region" evidence="1">
    <location>
        <begin position="4"/>
        <end position="31"/>
    </location>
</feature>